<dbReference type="AlphaFoldDB" id="A0A7Z7MV30"/>
<dbReference type="GO" id="GO:0005886">
    <property type="term" value="C:plasma membrane"/>
    <property type="evidence" value="ECO:0007669"/>
    <property type="project" value="UniProtKB-SubCell"/>
</dbReference>
<evidence type="ECO:0000256" key="1">
    <source>
        <dbReference type="ARBA" id="ARBA00004533"/>
    </source>
</evidence>
<dbReference type="SUPFAM" id="SSF54523">
    <property type="entry name" value="Pili subunits"/>
    <property type="match status" value="1"/>
</dbReference>
<dbReference type="NCBIfam" id="NF037980">
    <property type="entry name" value="T2SS_GspK"/>
    <property type="match status" value="1"/>
</dbReference>
<keyword evidence="14" id="KW-1185">Reference proteome</keyword>
<dbReference type="Pfam" id="PF03934">
    <property type="entry name" value="T2SSK"/>
    <property type="match status" value="1"/>
</dbReference>
<dbReference type="Gene3D" id="1.10.40.60">
    <property type="entry name" value="EpsJ-like"/>
    <property type="match status" value="2"/>
</dbReference>
<evidence type="ECO:0000256" key="7">
    <source>
        <dbReference type="ARBA" id="ARBA00022927"/>
    </source>
</evidence>
<dbReference type="Proteomes" id="UP000242886">
    <property type="component" value="Chromosome SDENCHOL"/>
</dbReference>
<evidence type="ECO:0000259" key="11">
    <source>
        <dbReference type="Pfam" id="PF03934"/>
    </source>
</evidence>
<feature type="domain" description="T2SS protein K first SAM-like" evidence="12">
    <location>
        <begin position="107"/>
        <end position="210"/>
    </location>
</feature>
<dbReference type="InterPro" id="IPR045584">
    <property type="entry name" value="Pilin-like"/>
</dbReference>
<keyword evidence="4 10" id="KW-1003">Cell membrane</keyword>
<sequence>MKSSPPPTRRQQGAALIMALLVVALATLLATSLIWQQNAWLRGMETRRDLAQARQLASAGIDWARAVLAEDARKSRYDHLGEPWATRVPAMPAEGGEIGGAITDEQSKFNLNNLVRNGRRDEAELQVFRRLLQLLQLPAQLASSLADWLDADDRPGANGEDGAEDAYYLNLQPPYRAANRELTDIDNLLRVRGYTADIVERLRPYVSVLPGYNPLNVNTAGALVLSAVLHDFPVTEIHQVVAERERIPFLDIGDFRKRLANQEHIMQPGIERLDTRSSHFSVALHARYGNADTRVQALLQRTAIWPRIVWQKFE</sequence>
<feature type="domain" description="T2SS protein K second SAM-like" evidence="11">
    <location>
        <begin position="215"/>
        <end position="260"/>
    </location>
</feature>
<evidence type="ECO:0000313" key="13">
    <source>
        <dbReference type="EMBL" id="SMB25914.1"/>
    </source>
</evidence>
<evidence type="ECO:0000256" key="5">
    <source>
        <dbReference type="ARBA" id="ARBA00022519"/>
    </source>
</evidence>
<evidence type="ECO:0000256" key="10">
    <source>
        <dbReference type="PIRNR" id="PIRNR002786"/>
    </source>
</evidence>
<evidence type="ECO:0000313" key="14">
    <source>
        <dbReference type="Proteomes" id="UP000242886"/>
    </source>
</evidence>
<evidence type="ECO:0000256" key="8">
    <source>
        <dbReference type="ARBA" id="ARBA00022989"/>
    </source>
</evidence>
<dbReference type="InterPro" id="IPR005628">
    <property type="entry name" value="GspK"/>
</dbReference>
<accession>A0A7Z7MV30</accession>
<organism evidence="13 14">
    <name type="scientific">Sterolibacterium denitrificans</name>
    <dbReference type="NCBI Taxonomy" id="157592"/>
    <lineage>
        <taxon>Bacteria</taxon>
        <taxon>Pseudomonadati</taxon>
        <taxon>Pseudomonadota</taxon>
        <taxon>Betaproteobacteria</taxon>
        <taxon>Nitrosomonadales</taxon>
        <taxon>Sterolibacteriaceae</taxon>
        <taxon>Sterolibacterium</taxon>
    </lineage>
</organism>
<dbReference type="GO" id="GO:0009306">
    <property type="term" value="P:protein secretion"/>
    <property type="evidence" value="ECO:0007669"/>
    <property type="project" value="InterPro"/>
</dbReference>
<reference evidence="13" key="1">
    <citation type="submission" date="2017-03" db="EMBL/GenBank/DDBJ databases">
        <authorList>
            <consortium name="AG Boll"/>
        </authorList>
    </citation>
    <scope>NUCLEOTIDE SEQUENCE [LARGE SCALE GENOMIC DNA]</scope>
    <source>
        <strain evidence="13">Chol</strain>
    </source>
</reference>
<dbReference type="Gene3D" id="3.30.1300.30">
    <property type="entry name" value="GSPII I/J protein-like"/>
    <property type="match status" value="1"/>
</dbReference>
<keyword evidence="9 10" id="KW-0472">Membrane</keyword>
<evidence type="ECO:0000256" key="4">
    <source>
        <dbReference type="ARBA" id="ARBA00022475"/>
    </source>
</evidence>
<evidence type="ECO:0000259" key="12">
    <source>
        <dbReference type="Pfam" id="PF21687"/>
    </source>
</evidence>
<dbReference type="PIRSF" id="PIRSF002786">
    <property type="entry name" value="XcpX"/>
    <property type="match status" value="1"/>
</dbReference>
<evidence type="ECO:0000256" key="6">
    <source>
        <dbReference type="ARBA" id="ARBA00022692"/>
    </source>
</evidence>
<dbReference type="InterPro" id="IPR049179">
    <property type="entry name" value="T2SSK_SAM-like_2nd"/>
</dbReference>
<keyword evidence="8" id="KW-1133">Transmembrane helix</keyword>
<dbReference type="EMBL" id="LT837803">
    <property type="protein sequence ID" value="SMB25914.1"/>
    <property type="molecule type" value="Genomic_DNA"/>
</dbReference>
<name>A0A7Z7MV30_9PROT</name>
<comment type="subcellular location">
    <subcellularLocation>
        <location evidence="1 10">Cell inner membrane</location>
    </subcellularLocation>
</comment>
<dbReference type="SUPFAM" id="SSF158544">
    <property type="entry name" value="GspK insert domain-like"/>
    <property type="match status" value="1"/>
</dbReference>
<gene>
    <name evidence="13" type="ORF">SDENCHOL_20010</name>
</gene>
<evidence type="ECO:0000256" key="2">
    <source>
        <dbReference type="ARBA" id="ARBA00007246"/>
    </source>
</evidence>
<evidence type="ECO:0000256" key="9">
    <source>
        <dbReference type="ARBA" id="ARBA00023136"/>
    </source>
</evidence>
<dbReference type="Pfam" id="PF21687">
    <property type="entry name" value="T2SSK_1st"/>
    <property type="match status" value="1"/>
</dbReference>
<dbReference type="InterPro" id="IPR049031">
    <property type="entry name" value="T2SSK_SAM-like_1st"/>
</dbReference>
<keyword evidence="7" id="KW-0653">Protein transport</keyword>
<evidence type="ECO:0000256" key="3">
    <source>
        <dbReference type="ARBA" id="ARBA00022448"/>
    </source>
</evidence>
<dbReference type="InterPro" id="IPR038072">
    <property type="entry name" value="GspK_central_sf"/>
</dbReference>
<comment type="similarity">
    <text evidence="2 10">Belongs to the GSP K family.</text>
</comment>
<keyword evidence="5 10" id="KW-0997">Cell inner membrane</keyword>
<keyword evidence="3 10" id="KW-0813">Transport</keyword>
<proteinExistence type="inferred from homology"/>
<dbReference type="PANTHER" id="PTHR38831">
    <property type="entry name" value="TYPE II SECRETION SYSTEM PROTEIN K"/>
    <property type="match status" value="1"/>
</dbReference>
<protein>
    <recommendedName>
        <fullName evidence="10">Type II secretion system protein K</fullName>
    </recommendedName>
</protein>
<dbReference type="PANTHER" id="PTHR38831:SF1">
    <property type="entry name" value="TYPE II SECRETION SYSTEM PROTEIN K-RELATED"/>
    <property type="match status" value="1"/>
</dbReference>
<keyword evidence="6" id="KW-0812">Transmembrane</keyword>
<dbReference type="RefSeq" id="WP_154716560.1">
    <property type="nucleotide sequence ID" value="NZ_LT837803.1"/>
</dbReference>